<evidence type="ECO:0000313" key="1">
    <source>
        <dbReference type="EMBL" id="MBB5037219.1"/>
    </source>
</evidence>
<reference evidence="1 2" key="1">
    <citation type="submission" date="2020-08" db="EMBL/GenBank/DDBJ databases">
        <title>Genomic Encyclopedia of Type Strains, Phase IV (KMG-IV): sequencing the most valuable type-strain genomes for metagenomic binning, comparative biology and taxonomic classification.</title>
        <authorList>
            <person name="Goeker M."/>
        </authorList>
    </citation>
    <scope>NUCLEOTIDE SEQUENCE [LARGE SCALE GENOMIC DNA]</scope>
    <source>
        <strain evidence="1 2">DSM 12251</strain>
    </source>
</reference>
<protein>
    <recommendedName>
        <fullName evidence="3">Eco29kI restriction endonuclease</fullName>
    </recommendedName>
</protein>
<keyword evidence="2" id="KW-1185">Reference proteome</keyword>
<organism evidence="1 2">
    <name type="scientific">Prosthecobacter dejongeii</name>
    <dbReference type="NCBI Taxonomy" id="48465"/>
    <lineage>
        <taxon>Bacteria</taxon>
        <taxon>Pseudomonadati</taxon>
        <taxon>Verrucomicrobiota</taxon>
        <taxon>Verrucomicrobiia</taxon>
        <taxon>Verrucomicrobiales</taxon>
        <taxon>Verrucomicrobiaceae</taxon>
        <taxon>Prosthecobacter</taxon>
    </lineage>
</organism>
<accession>A0A7W8DP30</accession>
<dbReference type="RefSeq" id="WP_184206910.1">
    <property type="nucleotide sequence ID" value="NZ_JACHIF010000002.1"/>
</dbReference>
<evidence type="ECO:0008006" key="3">
    <source>
        <dbReference type="Google" id="ProtNLM"/>
    </source>
</evidence>
<dbReference type="EMBL" id="JACHIF010000002">
    <property type="protein sequence ID" value="MBB5037219.1"/>
    <property type="molecule type" value="Genomic_DNA"/>
</dbReference>
<dbReference type="Proteomes" id="UP000534294">
    <property type="component" value="Unassembled WGS sequence"/>
</dbReference>
<gene>
    <name evidence="1" type="ORF">HNQ64_001461</name>
</gene>
<name>A0A7W8DP30_9BACT</name>
<proteinExistence type="predicted"/>
<sequence>MHSRPFDREEHVYRNDAFAELVKDGVRFFNGTPVLELPPQERFCGTGVYAIYYTGKSSIYGKYGKLNRLSYGYPIYVGKAVPKGWRQARTSHLKTDRSTELYLRLREHSHNIAKAPDLNPKDFMCRFVIFEGDGSDMISTVEAALIKITQPLWNTVVDGFGNHTPGNGRFEQARSAWDVIHPGRAWADKCKGIAAKPEVIIERVKKHLSTLGGSVV</sequence>
<evidence type="ECO:0000313" key="2">
    <source>
        <dbReference type="Proteomes" id="UP000534294"/>
    </source>
</evidence>
<dbReference type="Pfam" id="PF09517">
    <property type="entry name" value="RE_Eco29kI"/>
    <property type="match status" value="1"/>
</dbReference>
<comment type="caution">
    <text evidence="1">The sequence shown here is derived from an EMBL/GenBank/DDBJ whole genome shotgun (WGS) entry which is preliminary data.</text>
</comment>
<dbReference type="AlphaFoldDB" id="A0A7W8DP30"/>
<dbReference type="InterPro" id="IPR018575">
    <property type="entry name" value="Restrct_endonuc_II_Eco29kI"/>
</dbReference>